<evidence type="ECO:0000313" key="1">
    <source>
        <dbReference type="EMBL" id="PPE65253.1"/>
    </source>
</evidence>
<dbReference type="Gene3D" id="3.10.640.10">
    <property type="entry name" value="Restriction endonuclease-like alpha-beta roll domain"/>
    <property type="match status" value="1"/>
</dbReference>
<evidence type="ECO:0008006" key="3">
    <source>
        <dbReference type="Google" id="ProtNLM"/>
    </source>
</evidence>
<dbReference type="InterPro" id="IPR009822">
    <property type="entry name" value="YaeQ"/>
</dbReference>
<dbReference type="RefSeq" id="WP_104303556.1">
    <property type="nucleotide sequence ID" value="NZ_PSNX01000015.1"/>
</dbReference>
<dbReference type="InterPro" id="IPR011335">
    <property type="entry name" value="Restrct_endonuc-II-like"/>
</dbReference>
<accession>A0A2S5SRB0</accession>
<organism evidence="1 2">
    <name type="scientific">Caldimonas caldifontis</name>
    <dbReference type="NCBI Taxonomy" id="1452508"/>
    <lineage>
        <taxon>Bacteria</taxon>
        <taxon>Pseudomonadati</taxon>
        <taxon>Pseudomonadota</taxon>
        <taxon>Betaproteobacteria</taxon>
        <taxon>Burkholderiales</taxon>
        <taxon>Sphaerotilaceae</taxon>
        <taxon>Caldimonas</taxon>
    </lineage>
</organism>
<sequence>MALKSTIFKIDLQIADMDRGYYADHALTIARHPSETDERMMARVLAFALFAADDLSFGNGLSTNDEPDLWRRDLTGEVLLWVDVGQPDEKLIRKACHRAQQVVVLTFGRVANVWWAQNRNALERLPKLRVLHLEAEHVEALAALVERTLRLQCTVQDGHIWLGHAQETVELAVQEWKAWA</sequence>
<dbReference type="CDD" id="cd22368">
    <property type="entry name" value="YaeQ-like"/>
    <property type="match status" value="1"/>
</dbReference>
<dbReference type="EMBL" id="PSNX01000015">
    <property type="protein sequence ID" value="PPE65253.1"/>
    <property type="molecule type" value="Genomic_DNA"/>
</dbReference>
<keyword evidence="2" id="KW-1185">Reference proteome</keyword>
<dbReference type="SUPFAM" id="SSF52980">
    <property type="entry name" value="Restriction endonuclease-like"/>
    <property type="match status" value="1"/>
</dbReference>
<dbReference type="SMART" id="SM01322">
    <property type="entry name" value="YaeQ"/>
    <property type="match status" value="1"/>
</dbReference>
<dbReference type="PIRSF" id="PIRSF011484">
    <property type="entry name" value="YaeQ"/>
    <property type="match status" value="1"/>
</dbReference>
<gene>
    <name evidence="1" type="ORF">C1704_15015</name>
</gene>
<dbReference type="AlphaFoldDB" id="A0A2S5SRB0"/>
<name>A0A2S5SRB0_9BURK</name>
<dbReference type="OrthoDB" id="5293309at2"/>
<dbReference type="PANTHER" id="PTHR38784:SF1">
    <property type="entry name" value="SUCROSE PHOSPHORYLASE"/>
    <property type="match status" value="1"/>
</dbReference>
<evidence type="ECO:0000313" key="2">
    <source>
        <dbReference type="Proteomes" id="UP000238605"/>
    </source>
</evidence>
<dbReference type="InterPro" id="IPR038590">
    <property type="entry name" value="YaeQ_sf"/>
</dbReference>
<reference evidence="1 2" key="1">
    <citation type="submission" date="2018-02" db="EMBL/GenBank/DDBJ databases">
        <title>Reclassifiation of [Polyangium] brachysporum DSM 7029 as Guopingzhaonella breviflexa gen. nov., sp. nov., a member of the family Comamonadaceae.</title>
        <authorList>
            <person name="Tang B."/>
        </authorList>
    </citation>
    <scope>NUCLEOTIDE SEQUENCE [LARGE SCALE GENOMIC DNA]</scope>
    <source>
        <strain evidence="1 2">BCRC 80649</strain>
    </source>
</reference>
<dbReference type="Proteomes" id="UP000238605">
    <property type="component" value="Unassembled WGS sequence"/>
</dbReference>
<protein>
    <recommendedName>
        <fullName evidence="3">YaeQ family protein</fullName>
    </recommendedName>
</protein>
<dbReference type="PANTHER" id="PTHR38784">
    <property type="entry name" value="SUCROSE PHOSPHORYLASE"/>
    <property type="match status" value="1"/>
</dbReference>
<comment type="caution">
    <text evidence="1">The sequence shown here is derived from an EMBL/GenBank/DDBJ whole genome shotgun (WGS) entry which is preliminary data.</text>
</comment>
<proteinExistence type="predicted"/>
<dbReference type="Pfam" id="PF07152">
    <property type="entry name" value="YaeQ"/>
    <property type="match status" value="1"/>
</dbReference>